<gene>
    <name evidence="2" type="ORF">BAVI_08856</name>
</gene>
<dbReference type="InterPro" id="IPR007345">
    <property type="entry name" value="Polysacch_pyruvyl_Trfase"/>
</dbReference>
<protein>
    <recommendedName>
        <fullName evidence="1">Polysaccharide pyruvyl transferase domain-containing protein</fullName>
    </recommendedName>
</protein>
<name>A0AB94IQ50_9BACI</name>
<dbReference type="AlphaFoldDB" id="A0AB94IQ50"/>
<dbReference type="RefSeq" id="WP_024027971.1">
    <property type="nucleotide sequence ID" value="NZ_ALAN01000058.1"/>
</dbReference>
<dbReference type="EMBL" id="ALAN01000058">
    <property type="protein sequence ID" value="ETI69196.1"/>
    <property type="molecule type" value="Genomic_DNA"/>
</dbReference>
<dbReference type="PANTHER" id="PTHR36836">
    <property type="entry name" value="COLANIC ACID BIOSYNTHESIS PROTEIN WCAK"/>
    <property type="match status" value="1"/>
</dbReference>
<evidence type="ECO:0000313" key="2">
    <source>
        <dbReference type="EMBL" id="ETI69196.1"/>
    </source>
</evidence>
<keyword evidence="3" id="KW-1185">Reference proteome</keyword>
<evidence type="ECO:0000313" key="3">
    <source>
        <dbReference type="Proteomes" id="UP000018877"/>
    </source>
</evidence>
<proteinExistence type="predicted"/>
<dbReference type="Proteomes" id="UP000018877">
    <property type="component" value="Unassembled WGS sequence"/>
</dbReference>
<dbReference type="PANTHER" id="PTHR36836:SF1">
    <property type="entry name" value="COLANIC ACID BIOSYNTHESIS PROTEIN WCAK"/>
    <property type="match status" value="1"/>
</dbReference>
<evidence type="ECO:0000259" key="1">
    <source>
        <dbReference type="Pfam" id="PF04230"/>
    </source>
</evidence>
<dbReference type="Pfam" id="PF04230">
    <property type="entry name" value="PS_pyruv_trans"/>
    <property type="match status" value="1"/>
</dbReference>
<sequence length="359" mass="41451">MNAIVDIYLDNNLGDNIMGETLIKFLHQKGVKCFVTATDDYTYSNFIKKFPSVQIVPDISTETIKRHKIDFYVRIGGSIFPHNNMKEGIFRYIKLYQYLLLKKSGVKIFILGCNVGPFKSKVGIKATKQIFKIADLITCRDKESFNYIRKYNMKASFLYPDIVFSREDLEIPQNKEDVLGMSTYTGYVAALKKYNHSYCELMIDIANRYLEEKPHGKIKLFAFDTGYNSDYPTTHTIYNGIREKDKVQIIGFNGDIMSFMSEFNRCNVMIGTRFHAIILAVLCKIPVLPIIYSNKTDNLLRDLEYDGPKVQMAECKNIDREYIVSSILEKNTLLYNYQSELRENSQGHLVALGDKLETM</sequence>
<reference evidence="2 3" key="1">
    <citation type="journal article" date="2014" name="Environ. Microbiol.">
        <title>The nitrate-ammonifying and nosZ-carrying bacterium Bacillus vireti is a potent source and sink for nitric and nitrous oxide under high nitrate conditions.</title>
        <authorList>
            <person name="Mania D."/>
            <person name="Heylen K."/>
            <person name="van Spanning R.J."/>
            <person name="Frostegard A."/>
        </authorList>
    </citation>
    <scope>NUCLEOTIDE SEQUENCE [LARGE SCALE GENOMIC DNA]</scope>
    <source>
        <strain evidence="2 3">LMG 21834</strain>
    </source>
</reference>
<feature type="domain" description="Polysaccharide pyruvyl transferase" evidence="1">
    <location>
        <begin position="12"/>
        <end position="294"/>
    </location>
</feature>
<accession>A0AB94IQ50</accession>
<comment type="caution">
    <text evidence="2">The sequence shown here is derived from an EMBL/GenBank/DDBJ whole genome shotgun (WGS) entry which is preliminary data.</text>
</comment>
<organism evidence="2 3">
    <name type="scientific">Neobacillus vireti LMG 21834</name>
    <dbReference type="NCBI Taxonomy" id="1131730"/>
    <lineage>
        <taxon>Bacteria</taxon>
        <taxon>Bacillati</taxon>
        <taxon>Bacillota</taxon>
        <taxon>Bacilli</taxon>
        <taxon>Bacillales</taxon>
        <taxon>Bacillaceae</taxon>
        <taxon>Neobacillus</taxon>
    </lineage>
</organism>